<dbReference type="Proteomes" id="UP001152795">
    <property type="component" value="Unassembled WGS sequence"/>
</dbReference>
<keyword evidence="3" id="KW-1185">Reference proteome</keyword>
<dbReference type="EMBL" id="CACRXK020013625">
    <property type="protein sequence ID" value="CAB4025476.1"/>
    <property type="molecule type" value="Genomic_DNA"/>
</dbReference>
<evidence type="ECO:0000259" key="1">
    <source>
        <dbReference type="Pfam" id="PF03372"/>
    </source>
</evidence>
<evidence type="ECO:0000313" key="3">
    <source>
        <dbReference type="Proteomes" id="UP001152795"/>
    </source>
</evidence>
<dbReference type="Gene3D" id="3.60.10.10">
    <property type="entry name" value="Endonuclease/exonuclease/phosphatase"/>
    <property type="match status" value="1"/>
</dbReference>
<dbReference type="AlphaFoldDB" id="A0A6S7J109"/>
<feature type="non-terminal residue" evidence="2">
    <location>
        <position position="132"/>
    </location>
</feature>
<name>A0A6S7J109_PARCT</name>
<dbReference type="SUPFAM" id="SSF56219">
    <property type="entry name" value="DNase I-like"/>
    <property type="match status" value="1"/>
</dbReference>
<reference evidence="2" key="1">
    <citation type="submission" date="2020-04" db="EMBL/GenBank/DDBJ databases">
        <authorList>
            <person name="Alioto T."/>
            <person name="Alioto T."/>
            <person name="Gomez Garrido J."/>
        </authorList>
    </citation>
    <scope>NUCLEOTIDE SEQUENCE</scope>
    <source>
        <strain evidence="2">A484AB</strain>
    </source>
</reference>
<dbReference type="InterPro" id="IPR036691">
    <property type="entry name" value="Endo/exonu/phosph_ase_sf"/>
</dbReference>
<dbReference type="PANTHER" id="PTHR33776">
    <property type="entry name" value="ENDO/EXONUCLEASE/PHOSPHATASE DOMAIN-CONTAINING PROTEIN"/>
    <property type="match status" value="1"/>
</dbReference>
<feature type="domain" description="Endonuclease/exonuclease/phosphatase" evidence="1">
    <location>
        <begin position="4"/>
        <end position="122"/>
    </location>
</feature>
<dbReference type="InterPro" id="IPR005135">
    <property type="entry name" value="Endo/exonuclease/phosphatase"/>
</dbReference>
<organism evidence="2 3">
    <name type="scientific">Paramuricea clavata</name>
    <name type="common">Red gorgonian</name>
    <name type="synonym">Violescent sea-whip</name>
    <dbReference type="NCBI Taxonomy" id="317549"/>
    <lineage>
        <taxon>Eukaryota</taxon>
        <taxon>Metazoa</taxon>
        <taxon>Cnidaria</taxon>
        <taxon>Anthozoa</taxon>
        <taxon>Octocorallia</taxon>
        <taxon>Malacalcyonacea</taxon>
        <taxon>Plexauridae</taxon>
        <taxon>Paramuricea</taxon>
    </lineage>
</organism>
<protein>
    <submittedName>
        <fullName evidence="2">Transposon Ty3-G Gag-Pol poly</fullName>
    </submittedName>
</protein>
<sequence>MQNGPLDILAINETKIDDSFSEDEISVVGYHLIRKDRNRYGGGVLLYVRDTIPFTERNDLLTCSLEMICVEISRSCSKSFVVSTWYRPPNSDGQVFDDFEVFLWKCDSENKELILVGNLNCDFSKSPPDAHT</sequence>
<accession>A0A6S7J109</accession>
<dbReference type="PANTHER" id="PTHR33776:SF4">
    <property type="entry name" value="ENDONUCLEASE_EXONUCLEASE_PHOSPHATASE DOMAIN-CONTAINING PROTEIN"/>
    <property type="match status" value="1"/>
</dbReference>
<comment type="caution">
    <text evidence="2">The sequence shown here is derived from an EMBL/GenBank/DDBJ whole genome shotgun (WGS) entry which is preliminary data.</text>
</comment>
<gene>
    <name evidence="2" type="ORF">PACLA_8A039875</name>
</gene>
<evidence type="ECO:0000313" key="2">
    <source>
        <dbReference type="EMBL" id="CAB4025476.1"/>
    </source>
</evidence>
<dbReference type="OrthoDB" id="10068389at2759"/>
<dbReference type="Pfam" id="PF03372">
    <property type="entry name" value="Exo_endo_phos"/>
    <property type="match status" value="1"/>
</dbReference>
<proteinExistence type="predicted"/>